<reference evidence="1" key="1">
    <citation type="journal article" date="2019" name="bioRxiv">
        <title>The Genome of the Zebra Mussel, Dreissena polymorpha: A Resource for Invasive Species Research.</title>
        <authorList>
            <person name="McCartney M.A."/>
            <person name="Auch B."/>
            <person name="Kono T."/>
            <person name="Mallez S."/>
            <person name="Zhang Y."/>
            <person name="Obille A."/>
            <person name="Becker A."/>
            <person name="Abrahante J.E."/>
            <person name="Garbe J."/>
            <person name="Badalamenti J.P."/>
            <person name="Herman A."/>
            <person name="Mangelson H."/>
            <person name="Liachko I."/>
            <person name="Sullivan S."/>
            <person name="Sone E.D."/>
            <person name="Koren S."/>
            <person name="Silverstein K.A.T."/>
            <person name="Beckman K.B."/>
            <person name="Gohl D.M."/>
        </authorList>
    </citation>
    <scope>NUCLEOTIDE SEQUENCE</scope>
    <source>
        <strain evidence="1">Duluth1</strain>
        <tissue evidence="1">Whole animal</tissue>
    </source>
</reference>
<accession>A0A9D4H401</accession>
<organism evidence="1 2">
    <name type="scientific">Dreissena polymorpha</name>
    <name type="common">Zebra mussel</name>
    <name type="synonym">Mytilus polymorpha</name>
    <dbReference type="NCBI Taxonomy" id="45954"/>
    <lineage>
        <taxon>Eukaryota</taxon>
        <taxon>Metazoa</taxon>
        <taxon>Spiralia</taxon>
        <taxon>Lophotrochozoa</taxon>
        <taxon>Mollusca</taxon>
        <taxon>Bivalvia</taxon>
        <taxon>Autobranchia</taxon>
        <taxon>Heteroconchia</taxon>
        <taxon>Euheterodonta</taxon>
        <taxon>Imparidentia</taxon>
        <taxon>Neoheterodontei</taxon>
        <taxon>Myida</taxon>
        <taxon>Dreissenoidea</taxon>
        <taxon>Dreissenidae</taxon>
        <taxon>Dreissena</taxon>
    </lineage>
</organism>
<keyword evidence="2" id="KW-1185">Reference proteome</keyword>
<dbReference type="Proteomes" id="UP000828390">
    <property type="component" value="Unassembled WGS sequence"/>
</dbReference>
<sequence>MMQKVTNVSLMAKFNLSGQSRPNVEPKIGIKQTAVYSVFKASVSQSISHTEKDLEEALAKILKYAPDRKGEVGRRLKKPLP</sequence>
<evidence type="ECO:0000313" key="2">
    <source>
        <dbReference type="Proteomes" id="UP000828390"/>
    </source>
</evidence>
<name>A0A9D4H401_DREPO</name>
<reference evidence="1" key="2">
    <citation type="submission" date="2020-11" db="EMBL/GenBank/DDBJ databases">
        <authorList>
            <person name="McCartney M.A."/>
            <person name="Auch B."/>
            <person name="Kono T."/>
            <person name="Mallez S."/>
            <person name="Becker A."/>
            <person name="Gohl D.M."/>
            <person name="Silverstein K.A.T."/>
            <person name="Koren S."/>
            <person name="Bechman K.B."/>
            <person name="Herman A."/>
            <person name="Abrahante J.E."/>
            <person name="Garbe J."/>
        </authorList>
    </citation>
    <scope>NUCLEOTIDE SEQUENCE</scope>
    <source>
        <strain evidence="1">Duluth1</strain>
        <tissue evidence="1">Whole animal</tissue>
    </source>
</reference>
<protein>
    <submittedName>
        <fullName evidence="1">Uncharacterized protein</fullName>
    </submittedName>
</protein>
<comment type="caution">
    <text evidence="1">The sequence shown here is derived from an EMBL/GenBank/DDBJ whole genome shotgun (WGS) entry which is preliminary data.</text>
</comment>
<evidence type="ECO:0000313" key="1">
    <source>
        <dbReference type="EMBL" id="KAH3829104.1"/>
    </source>
</evidence>
<dbReference type="EMBL" id="JAIWYP010000005">
    <property type="protein sequence ID" value="KAH3829104.1"/>
    <property type="molecule type" value="Genomic_DNA"/>
</dbReference>
<gene>
    <name evidence="1" type="ORF">DPMN_131092</name>
</gene>
<proteinExistence type="predicted"/>
<dbReference type="AlphaFoldDB" id="A0A9D4H401"/>